<dbReference type="VEuPathDB" id="FungiDB:ACLA_051460"/>
<evidence type="ECO:0000256" key="3">
    <source>
        <dbReference type="ARBA" id="ARBA00022962"/>
    </source>
</evidence>
<dbReference type="PANTHER" id="PTHR45937:SF1">
    <property type="entry name" value="ASPARAGINE SYNTHETASE DOMAIN-CONTAINING PROTEIN 1"/>
    <property type="match status" value="1"/>
</dbReference>
<dbReference type="PROSITE" id="PS51278">
    <property type="entry name" value="GATASE_TYPE_2"/>
    <property type="match status" value="1"/>
</dbReference>
<dbReference type="GO" id="GO:0004066">
    <property type="term" value="F:asparagine synthase (glutamine-hydrolyzing) activity"/>
    <property type="evidence" value="ECO:0007669"/>
    <property type="project" value="InterPro"/>
</dbReference>
<proteinExistence type="predicted"/>
<dbReference type="InterPro" id="IPR014729">
    <property type="entry name" value="Rossmann-like_a/b/a_fold"/>
</dbReference>
<dbReference type="InterPro" id="IPR051857">
    <property type="entry name" value="Asn_synthetase_domain"/>
</dbReference>
<dbReference type="Gene3D" id="3.40.50.620">
    <property type="entry name" value="HUPs"/>
    <property type="match status" value="1"/>
</dbReference>
<gene>
    <name evidence="5" type="ORF">ACLA_051460</name>
</gene>
<dbReference type="AlphaFoldDB" id="A1CIG9"/>
<dbReference type="PANTHER" id="PTHR45937">
    <property type="entry name" value="ASPARAGINE SYNTHETASE DOMAIN-CONTAINING PROTEIN 1"/>
    <property type="match status" value="1"/>
</dbReference>
<dbReference type="Pfam" id="PF00733">
    <property type="entry name" value="Asn_synthase"/>
    <property type="match status" value="1"/>
</dbReference>
<dbReference type="CDD" id="cd03766">
    <property type="entry name" value="Gn_AT_II_novel"/>
    <property type="match status" value="1"/>
</dbReference>
<dbReference type="OMA" id="SVYESCP"/>
<evidence type="ECO:0000256" key="1">
    <source>
        <dbReference type="ARBA" id="ARBA00022605"/>
    </source>
</evidence>
<dbReference type="SUPFAM" id="SSF56235">
    <property type="entry name" value="N-terminal nucleophile aminohydrolases (Ntn hydrolases)"/>
    <property type="match status" value="1"/>
</dbReference>
<reference evidence="5 6" key="1">
    <citation type="journal article" date="2008" name="PLoS Genet.">
        <title>Genomic islands in the pathogenic filamentous fungus Aspergillus fumigatus.</title>
        <authorList>
            <person name="Fedorova N.D."/>
            <person name="Khaldi N."/>
            <person name="Joardar V.S."/>
            <person name="Maiti R."/>
            <person name="Amedeo P."/>
            <person name="Anderson M.J."/>
            <person name="Crabtree J."/>
            <person name="Silva J.C."/>
            <person name="Badger J.H."/>
            <person name="Albarraq A."/>
            <person name="Angiuoli S."/>
            <person name="Bussey H."/>
            <person name="Bowyer P."/>
            <person name="Cotty P.J."/>
            <person name="Dyer P.S."/>
            <person name="Egan A."/>
            <person name="Galens K."/>
            <person name="Fraser-Liggett C.M."/>
            <person name="Haas B.J."/>
            <person name="Inman J.M."/>
            <person name="Kent R."/>
            <person name="Lemieux S."/>
            <person name="Malavazi I."/>
            <person name="Orvis J."/>
            <person name="Roemer T."/>
            <person name="Ronning C.M."/>
            <person name="Sundaram J.P."/>
            <person name="Sutton G."/>
            <person name="Turner G."/>
            <person name="Venter J.C."/>
            <person name="White O.R."/>
            <person name="Whitty B.R."/>
            <person name="Youngman P."/>
            <person name="Wolfe K.H."/>
            <person name="Goldman G.H."/>
            <person name="Wortman J.R."/>
            <person name="Jiang B."/>
            <person name="Denning D.W."/>
            <person name="Nierman W.C."/>
        </authorList>
    </citation>
    <scope>NUCLEOTIDE SEQUENCE [LARGE SCALE GENOMIC DNA]</scope>
    <source>
        <strain evidence="6">ATCC 1007 / CBS 513.65 / DSM 816 / NCTC 3887 / NRRL 1</strain>
    </source>
</reference>
<dbReference type="InterPro" id="IPR029055">
    <property type="entry name" value="Ntn_hydrolases_N"/>
</dbReference>
<keyword evidence="2" id="KW-0061">Asparagine biosynthesis</keyword>
<evidence type="ECO:0000313" key="5">
    <source>
        <dbReference type="EMBL" id="EAW10674.1"/>
    </source>
</evidence>
<dbReference type="SUPFAM" id="SSF52402">
    <property type="entry name" value="Adenine nucleotide alpha hydrolases-like"/>
    <property type="match status" value="1"/>
</dbReference>
<dbReference type="CDD" id="cd01991">
    <property type="entry name" value="Asn_synthase_B_C"/>
    <property type="match status" value="1"/>
</dbReference>
<dbReference type="InterPro" id="IPR001962">
    <property type="entry name" value="Asn_synthase"/>
</dbReference>
<dbReference type="Gene3D" id="3.60.20.10">
    <property type="entry name" value="Glutamine Phosphoribosylpyrophosphate, subunit 1, domain 1"/>
    <property type="match status" value="1"/>
</dbReference>
<protein>
    <submittedName>
        <fullName evidence="5">Asparagine synthase related protein</fullName>
    </submittedName>
</protein>
<dbReference type="OrthoDB" id="10252281at2759"/>
<dbReference type="InterPro" id="IPR017932">
    <property type="entry name" value="GATase_2_dom"/>
</dbReference>
<dbReference type="STRING" id="344612.A1CIG9"/>
<dbReference type="Proteomes" id="UP000006701">
    <property type="component" value="Unassembled WGS sequence"/>
</dbReference>
<keyword evidence="6" id="KW-1185">Reference proteome</keyword>
<keyword evidence="1" id="KW-0028">Amino-acid biosynthesis</keyword>
<dbReference type="GO" id="GO:0006529">
    <property type="term" value="P:asparagine biosynthetic process"/>
    <property type="evidence" value="ECO:0007669"/>
    <property type="project" value="UniProtKB-KW"/>
</dbReference>
<dbReference type="EMBL" id="DS027054">
    <property type="protein sequence ID" value="EAW10674.1"/>
    <property type="molecule type" value="Genomic_DNA"/>
</dbReference>
<dbReference type="GeneID" id="4703821"/>
<name>A1CIG9_ASPCL</name>
<organism evidence="5 6">
    <name type="scientific">Aspergillus clavatus (strain ATCC 1007 / CBS 513.65 / DSM 816 / NCTC 3887 / NRRL 1 / QM 1276 / 107)</name>
    <dbReference type="NCBI Taxonomy" id="344612"/>
    <lineage>
        <taxon>Eukaryota</taxon>
        <taxon>Fungi</taxon>
        <taxon>Dikarya</taxon>
        <taxon>Ascomycota</taxon>
        <taxon>Pezizomycotina</taxon>
        <taxon>Eurotiomycetes</taxon>
        <taxon>Eurotiomycetidae</taxon>
        <taxon>Eurotiales</taxon>
        <taxon>Aspergillaceae</taxon>
        <taxon>Aspergillus</taxon>
        <taxon>Aspergillus subgen. Fumigati</taxon>
    </lineage>
</organism>
<evidence type="ECO:0000313" key="6">
    <source>
        <dbReference type="Proteomes" id="UP000006701"/>
    </source>
</evidence>
<feature type="domain" description="Glutamine amidotransferase type-2" evidence="4">
    <location>
        <begin position="2"/>
        <end position="230"/>
    </location>
</feature>
<dbReference type="eggNOG" id="KOG0573">
    <property type="taxonomic scope" value="Eukaryota"/>
</dbReference>
<keyword evidence="3" id="KW-0315">Glutamine amidotransferase</keyword>
<evidence type="ECO:0000256" key="2">
    <source>
        <dbReference type="ARBA" id="ARBA00022888"/>
    </source>
</evidence>
<evidence type="ECO:0000259" key="4">
    <source>
        <dbReference type="PROSITE" id="PS51278"/>
    </source>
</evidence>
<dbReference type="HOGENOM" id="CLU_012368_2_0_1"/>
<dbReference type="KEGG" id="act:ACLA_051460"/>
<dbReference type="RefSeq" id="XP_001272100.1">
    <property type="nucleotide sequence ID" value="XM_001272099.1"/>
</dbReference>
<sequence length="599" mass="66209">MCGIFFSLSTNGSVLPNEETCTLLRNRGPDSFQVHTVQRSLAPGHSVHSPAPNIVLTFVSTVLSLRGDRIHSQPFVDPTTQSVLCWNGEAWKIAGEPVQDNDTELIFQSFLHAIKPCSGQELSRTSTERDEKGAVRRIADVISNITGPFSFVFYDAVNSKLYFSRDCLGRRSLLRGLDEAGNLRICSICDSSSSTHFDEVDTNGVHMIDFEQNILQNALGPGPIKFNLESIQTLPWEHKEPSLSYLQTQRNPIPQMNKSIPDGTPPPLTVDSPCVQELEQALRESLQLRIQNVPEPPSTTSGDVKVSVLFSGGLDCTLLARLSHDVLSKDETIDLLNVAFENPRVAAAAANKGEATLSVYESCPDRMTGRAAFAELQRVCPDRNWRFVAIDIPYAQTIAHRDMVKRLMRPHNTEMDLSIACALYFASRAKGTALDSRGNSIEPRQYTSSARVLLSGLGADELFAGYARHGVAFARDGFRGLIDEIHLDVSRLGKRNLGRDDRILSNCGREPRYPYLDEDFVSYVLRAPVWEKCGFGVPDLPEGTTTDQTGIDSEKKALRLLALKLGMSHVAREKKRAIQFGSRTAKMEKGRTKGTDALS</sequence>
<accession>A1CIG9</accession>